<evidence type="ECO:0008006" key="4">
    <source>
        <dbReference type="Google" id="ProtNLM"/>
    </source>
</evidence>
<reference evidence="2 3" key="1">
    <citation type="journal article" date="2017" name="Antonie Van Leeuwenhoek">
        <title>Rhizobium rhizosphaerae sp. nov., a novel species isolated from rice rhizosphere.</title>
        <authorList>
            <person name="Zhao J.J."/>
            <person name="Zhang J."/>
            <person name="Zhang R.J."/>
            <person name="Zhang C.W."/>
            <person name="Yin H.Q."/>
            <person name="Zhang X.X."/>
        </authorList>
    </citation>
    <scope>NUCLEOTIDE SEQUENCE [LARGE SCALE GENOMIC DNA]</scope>
    <source>
        <strain evidence="2 3">BSs20135</strain>
    </source>
</reference>
<dbReference type="SUPFAM" id="SSF53850">
    <property type="entry name" value="Periplasmic binding protein-like II"/>
    <property type="match status" value="1"/>
</dbReference>
<dbReference type="AlphaFoldDB" id="K6YYB1"/>
<evidence type="ECO:0000256" key="1">
    <source>
        <dbReference type="SAM" id="SignalP"/>
    </source>
</evidence>
<feature type="chain" id="PRO_5003897712" description="Solute-binding protein family 3/N-terminal domain-containing protein" evidence="1">
    <location>
        <begin position="32"/>
        <end position="261"/>
    </location>
</feature>
<keyword evidence="1" id="KW-0732">Signal</keyword>
<gene>
    <name evidence="2" type="ORF">GARC_4796</name>
</gene>
<evidence type="ECO:0000313" key="3">
    <source>
        <dbReference type="Proteomes" id="UP000006327"/>
    </source>
</evidence>
<sequence length="261" mass="30118">MVFNLSNNKKVILPYIYFFAFCLSLGKVAQADSFVVGVEDLNYYPYFDFPADNSSFTRALLDQFAKDNGHQITYRILPIKQFPKWLYEENIDFKFPDNERWQEINNIHHLTIFYSDEVVEMTAGTLVLAKNNNKDAASIKTIGTVAGFHPTLWLDKIAQGQVILFEDASPTILVQYLINGLIDGLVINLAVANNELEKLHKNEKIVFSNQIEQEIYSYKLSTVKYPEILKQFNQWQVKRQKYIEELKAEFGISAVEPKAVE</sequence>
<comment type="caution">
    <text evidence="2">The sequence shown here is derived from an EMBL/GenBank/DDBJ whole genome shotgun (WGS) entry which is preliminary data.</text>
</comment>
<organism evidence="2 3">
    <name type="scientific">Paraglaciecola arctica BSs20135</name>
    <dbReference type="NCBI Taxonomy" id="493475"/>
    <lineage>
        <taxon>Bacteria</taxon>
        <taxon>Pseudomonadati</taxon>
        <taxon>Pseudomonadota</taxon>
        <taxon>Gammaproteobacteria</taxon>
        <taxon>Alteromonadales</taxon>
        <taxon>Alteromonadaceae</taxon>
        <taxon>Paraglaciecola</taxon>
    </lineage>
</organism>
<feature type="signal peptide" evidence="1">
    <location>
        <begin position="1"/>
        <end position="31"/>
    </location>
</feature>
<accession>K6YYB1</accession>
<dbReference type="EMBL" id="BAEO01000065">
    <property type="protein sequence ID" value="GAC21733.1"/>
    <property type="molecule type" value="Genomic_DNA"/>
</dbReference>
<dbReference type="STRING" id="493475.GARC_4796"/>
<dbReference type="Proteomes" id="UP000006327">
    <property type="component" value="Unassembled WGS sequence"/>
</dbReference>
<evidence type="ECO:0000313" key="2">
    <source>
        <dbReference type="EMBL" id="GAC21733.1"/>
    </source>
</evidence>
<dbReference type="eggNOG" id="COG0834">
    <property type="taxonomic scope" value="Bacteria"/>
</dbReference>
<keyword evidence="3" id="KW-1185">Reference proteome</keyword>
<name>K6YYB1_9ALTE</name>
<protein>
    <recommendedName>
        <fullName evidence="4">Solute-binding protein family 3/N-terminal domain-containing protein</fullName>
    </recommendedName>
</protein>
<proteinExistence type="predicted"/>